<keyword evidence="4 6" id="KW-1133">Transmembrane helix</keyword>
<dbReference type="GO" id="GO:0005886">
    <property type="term" value="C:plasma membrane"/>
    <property type="evidence" value="ECO:0007669"/>
    <property type="project" value="UniProtKB-SubCell"/>
</dbReference>
<keyword evidence="2 6" id="KW-1003">Cell membrane</keyword>
<protein>
    <recommendedName>
        <fullName evidence="6">Gustatory receptor</fullName>
    </recommendedName>
</protein>
<organism evidence="7 8">
    <name type="scientific">Polypedilum vanderplanki</name>
    <name type="common">Sleeping chironomid midge</name>
    <dbReference type="NCBI Taxonomy" id="319348"/>
    <lineage>
        <taxon>Eukaryota</taxon>
        <taxon>Metazoa</taxon>
        <taxon>Ecdysozoa</taxon>
        <taxon>Arthropoda</taxon>
        <taxon>Hexapoda</taxon>
        <taxon>Insecta</taxon>
        <taxon>Pterygota</taxon>
        <taxon>Neoptera</taxon>
        <taxon>Endopterygota</taxon>
        <taxon>Diptera</taxon>
        <taxon>Nematocera</taxon>
        <taxon>Chironomoidea</taxon>
        <taxon>Chironomidae</taxon>
        <taxon>Chironominae</taxon>
        <taxon>Polypedilum</taxon>
        <taxon>Polypedilum</taxon>
    </lineage>
</organism>
<feature type="transmembrane region" description="Helical" evidence="6">
    <location>
        <begin position="154"/>
        <end position="175"/>
    </location>
</feature>
<dbReference type="GO" id="GO:0050909">
    <property type="term" value="P:sensory perception of taste"/>
    <property type="evidence" value="ECO:0007669"/>
    <property type="project" value="InterPro"/>
</dbReference>
<name>A0A9J6BE44_POLVA</name>
<dbReference type="Proteomes" id="UP001107558">
    <property type="component" value="Chromosome 4"/>
</dbReference>
<dbReference type="Pfam" id="PF08395">
    <property type="entry name" value="7tm_7"/>
    <property type="match status" value="1"/>
</dbReference>
<evidence type="ECO:0000256" key="2">
    <source>
        <dbReference type="ARBA" id="ARBA00022475"/>
    </source>
</evidence>
<evidence type="ECO:0000256" key="5">
    <source>
        <dbReference type="ARBA" id="ARBA00023136"/>
    </source>
</evidence>
<dbReference type="InterPro" id="IPR013604">
    <property type="entry name" value="7TM_chemorcpt"/>
</dbReference>
<gene>
    <name evidence="7" type="ORF">PVAND_015970</name>
</gene>
<feature type="transmembrane region" description="Helical" evidence="6">
    <location>
        <begin position="20"/>
        <end position="39"/>
    </location>
</feature>
<feature type="transmembrane region" description="Helical" evidence="6">
    <location>
        <begin position="258"/>
        <end position="279"/>
    </location>
</feature>
<feature type="transmembrane region" description="Helical" evidence="6">
    <location>
        <begin position="187"/>
        <end position="209"/>
    </location>
</feature>
<evidence type="ECO:0000256" key="1">
    <source>
        <dbReference type="ARBA" id="ARBA00004651"/>
    </source>
</evidence>
<evidence type="ECO:0000256" key="4">
    <source>
        <dbReference type="ARBA" id="ARBA00022989"/>
    </source>
</evidence>
<keyword evidence="3 6" id="KW-0812">Transmembrane</keyword>
<comment type="similarity">
    <text evidence="6">Belongs to the insect chemoreceptor superfamily. Gustatory receptor (GR) family.</text>
</comment>
<keyword evidence="6" id="KW-0675">Receptor</keyword>
<evidence type="ECO:0000313" key="7">
    <source>
        <dbReference type="EMBL" id="KAG5668013.1"/>
    </source>
</evidence>
<keyword evidence="8" id="KW-1185">Reference proteome</keyword>
<evidence type="ECO:0000256" key="6">
    <source>
        <dbReference type="RuleBase" id="RU363108"/>
    </source>
</evidence>
<comment type="function">
    <text evidence="6">Gustatory receptor which mediates acceptance or avoidance behavior, depending on its substrates.</text>
</comment>
<comment type="subcellular location">
    <subcellularLocation>
        <location evidence="1 6">Cell membrane</location>
        <topology evidence="1 6">Multi-pass membrane protein</topology>
    </subcellularLocation>
</comment>
<comment type="caution">
    <text evidence="7">The sequence shown here is derived from an EMBL/GenBank/DDBJ whole genome shotgun (WGS) entry which is preliminary data.</text>
</comment>
<feature type="transmembrane region" description="Helical" evidence="6">
    <location>
        <begin position="92"/>
        <end position="116"/>
    </location>
</feature>
<keyword evidence="6" id="KW-0807">Transducer</keyword>
<accession>A0A9J6BE44</accession>
<dbReference type="AlphaFoldDB" id="A0A9J6BE44"/>
<evidence type="ECO:0000313" key="8">
    <source>
        <dbReference type="Proteomes" id="UP001107558"/>
    </source>
</evidence>
<evidence type="ECO:0000256" key="3">
    <source>
        <dbReference type="ARBA" id="ARBA00022692"/>
    </source>
</evidence>
<feature type="transmembrane region" description="Helical" evidence="6">
    <location>
        <begin position="299"/>
        <end position="317"/>
    </location>
</feature>
<proteinExistence type="inferred from homology"/>
<reference evidence="7" key="1">
    <citation type="submission" date="2021-03" db="EMBL/GenBank/DDBJ databases">
        <title>Chromosome level genome of the anhydrobiotic midge Polypedilum vanderplanki.</title>
        <authorList>
            <person name="Yoshida Y."/>
            <person name="Kikawada T."/>
            <person name="Gusev O."/>
        </authorList>
    </citation>
    <scope>NUCLEOTIDE SEQUENCE</scope>
    <source>
        <strain evidence="7">NIAS01</strain>
        <tissue evidence="7">Whole body or cell culture</tissue>
    </source>
</reference>
<dbReference type="EMBL" id="JADBJN010000004">
    <property type="protein sequence ID" value="KAG5668013.1"/>
    <property type="molecule type" value="Genomic_DNA"/>
</dbReference>
<sequence length="349" mass="40743">MEKIVRNFTAKKILIKPKSVYTAFHPLHIYAKFFGFAIFSINRKNFTTKFSLSDAFFVIIALSMNAFVNYSYWKVISKPSIFQSAVKYKSTINLSAPFVMFCQYLTYSVIMIISVIKKDELCLILRKLKKIDADFEEFRVKFDYEMEQKLMKKIIYLVSAIIFGLMLLNRVSSIFCDAHVDLKYDAYFLWILNCGAVLLVGFIVVAVAIRKRFRRVNLCIESLNITNKPPTIIIDKLRHLSIIHMEIVDTICIINRTFCIAMLSYFTLAFYWCCIILFILIQTPFDDWQKNHMYNLTKMMINAFMFGLLLTVIWSAAKAKNEGKETAKILYKLKNDVDVKEINEKVSKI</sequence>
<dbReference type="GO" id="GO:0007165">
    <property type="term" value="P:signal transduction"/>
    <property type="evidence" value="ECO:0007669"/>
    <property type="project" value="UniProtKB-KW"/>
</dbReference>
<feature type="transmembrane region" description="Helical" evidence="6">
    <location>
        <begin position="51"/>
        <end position="72"/>
    </location>
</feature>
<keyword evidence="5 6" id="KW-0472">Membrane</keyword>